<feature type="compositionally biased region" description="Acidic residues" evidence="1">
    <location>
        <begin position="12"/>
        <end position="22"/>
    </location>
</feature>
<protein>
    <submittedName>
        <fullName evidence="2">Uncharacterized protein</fullName>
    </submittedName>
</protein>
<gene>
    <name evidence="2" type="ORF">DUNSADRAFT_5539</name>
</gene>
<name>A0ABQ7GQ35_DUNSA</name>
<feature type="region of interest" description="Disordered" evidence="1">
    <location>
        <begin position="247"/>
        <end position="268"/>
    </location>
</feature>
<evidence type="ECO:0000313" key="3">
    <source>
        <dbReference type="Proteomes" id="UP000815325"/>
    </source>
</evidence>
<keyword evidence="3" id="KW-1185">Reference proteome</keyword>
<evidence type="ECO:0000256" key="1">
    <source>
        <dbReference type="SAM" id="MobiDB-lite"/>
    </source>
</evidence>
<reference evidence="2" key="1">
    <citation type="submission" date="2017-08" db="EMBL/GenBank/DDBJ databases">
        <authorList>
            <person name="Polle J.E."/>
            <person name="Barry K."/>
            <person name="Cushman J."/>
            <person name="Schmutz J."/>
            <person name="Tran D."/>
            <person name="Hathwaick L.T."/>
            <person name="Yim W.C."/>
            <person name="Jenkins J."/>
            <person name="Mckie-Krisberg Z.M."/>
            <person name="Prochnik S."/>
            <person name="Lindquist E."/>
            <person name="Dockter R.B."/>
            <person name="Adam C."/>
            <person name="Molina H."/>
            <person name="Bunkerborg J."/>
            <person name="Jin E."/>
            <person name="Buchheim M."/>
            <person name="Magnuson J."/>
        </authorList>
    </citation>
    <scope>NUCLEOTIDE SEQUENCE</scope>
    <source>
        <strain evidence="2">CCAP 19/18</strain>
    </source>
</reference>
<feature type="compositionally biased region" description="Gly residues" evidence="1">
    <location>
        <begin position="23"/>
        <end position="34"/>
    </location>
</feature>
<organism evidence="2 3">
    <name type="scientific">Dunaliella salina</name>
    <name type="common">Green alga</name>
    <name type="synonym">Protococcus salinus</name>
    <dbReference type="NCBI Taxonomy" id="3046"/>
    <lineage>
        <taxon>Eukaryota</taxon>
        <taxon>Viridiplantae</taxon>
        <taxon>Chlorophyta</taxon>
        <taxon>core chlorophytes</taxon>
        <taxon>Chlorophyceae</taxon>
        <taxon>CS clade</taxon>
        <taxon>Chlamydomonadales</taxon>
        <taxon>Dunaliellaceae</taxon>
        <taxon>Dunaliella</taxon>
    </lineage>
</organism>
<accession>A0ABQ7GQ35</accession>
<feature type="compositionally biased region" description="Polar residues" evidence="1">
    <location>
        <begin position="53"/>
        <end position="62"/>
    </location>
</feature>
<feature type="non-terminal residue" evidence="2">
    <location>
        <position position="1"/>
    </location>
</feature>
<sequence length="304" mass="29401">GAGTKKSAYDALLEDIGSDDDYGGGSSSRGGGGITRAKPQPQRSAAPAATPIPSLQRSTAGTAGTARSHVAASSFGGSSIGTPVNSSGRGAGGADDYLAAAFGVDHEQASYGAMGGYGGGDEYGYGAAVVPGSSGGGSFGEAGPHSMGGLGTAPGSSAAAFGGEGVGAQADTGKPKRWWQQTEELKNKTAGLEVPPWARRGNPALGQPASKAAVGAGAAAAAAGVGAPRAAATMTAGAGRAAAVAERAGPAGPATQAGTSKPLHPSGVAPPVQWYPLEFETSRSLPNCKGKLQGAARIVMLVRT</sequence>
<dbReference type="Proteomes" id="UP000815325">
    <property type="component" value="Unassembled WGS sequence"/>
</dbReference>
<comment type="caution">
    <text evidence="2">The sequence shown here is derived from an EMBL/GenBank/DDBJ whole genome shotgun (WGS) entry which is preliminary data.</text>
</comment>
<dbReference type="EMBL" id="MU069646">
    <property type="protein sequence ID" value="KAF5836712.1"/>
    <property type="molecule type" value="Genomic_DNA"/>
</dbReference>
<proteinExistence type="predicted"/>
<feature type="compositionally biased region" description="Polar residues" evidence="1">
    <location>
        <begin position="75"/>
        <end position="87"/>
    </location>
</feature>
<evidence type="ECO:0000313" key="2">
    <source>
        <dbReference type="EMBL" id="KAF5836712.1"/>
    </source>
</evidence>
<feature type="compositionally biased region" description="Low complexity" evidence="1">
    <location>
        <begin position="247"/>
        <end position="259"/>
    </location>
</feature>
<feature type="region of interest" description="Disordered" evidence="1">
    <location>
        <begin position="1"/>
        <end position="89"/>
    </location>
</feature>